<dbReference type="Pfam" id="PF05284">
    <property type="entry name" value="DUF736"/>
    <property type="match status" value="1"/>
</dbReference>
<sequence length="107" mass="11536">MPMIGTFSKTDDSFVGTIRTMTINVKAKIVPNKEKANDGAPDYRVYAGGAELGAGWREKSKDEGKEYLALKLDDPSFAVPIRAAFFANDEEGTGVMMWSRGSSAPGV</sequence>
<reference evidence="1 2" key="1">
    <citation type="submission" date="2024-09" db="EMBL/GenBank/DDBJ databases">
        <authorList>
            <person name="Zhang Z.-H."/>
        </authorList>
    </citation>
    <scope>NUCLEOTIDE SEQUENCE [LARGE SCALE GENOMIC DNA]</scope>
    <source>
        <strain evidence="1 2">HHTR114</strain>
    </source>
</reference>
<evidence type="ECO:0000313" key="2">
    <source>
        <dbReference type="Proteomes" id="UP001596116"/>
    </source>
</evidence>
<dbReference type="InterPro" id="IPR007948">
    <property type="entry name" value="DUF736"/>
</dbReference>
<proteinExistence type="predicted"/>
<comment type="caution">
    <text evidence="1">The sequence shown here is derived from an EMBL/GenBank/DDBJ whole genome shotgun (WGS) entry which is preliminary data.</text>
</comment>
<keyword evidence="2" id="KW-1185">Reference proteome</keyword>
<evidence type="ECO:0000313" key="1">
    <source>
        <dbReference type="EMBL" id="MFC6035393.1"/>
    </source>
</evidence>
<dbReference type="EMBL" id="JBHPON010000001">
    <property type="protein sequence ID" value="MFC6035393.1"/>
    <property type="molecule type" value="Genomic_DNA"/>
</dbReference>
<dbReference type="RefSeq" id="WP_379879284.1">
    <property type="nucleotide sequence ID" value="NZ_JBHPON010000001.1"/>
</dbReference>
<gene>
    <name evidence="1" type="ORF">ACFMB1_07550</name>
</gene>
<organism evidence="1 2">
    <name type="scientific">Hyphococcus aureus</name>
    <dbReference type="NCBI Taxonomy" id="2666033"/>
    <lineage>
        <taxon>Bacteria</taxon>
        <taxon>Pseudomonadati</taxon>
        <taxon>Pseudomonadota</taxon>
        <taxon>Alphaproteobacteria</taxon>
        <taxon>Parvularculales</taxon>
        <taxon>Parvularculaceae</taxon>
        <taxon>Hyphococcus</taxon>
    </lineage>
</organism>
<dbReference type="Proteomes" id="UP001596116">
    <property type="component" value="Unassembled WGS sequence"/>
</dbReference>
<accession>A0ABW1KXK5</accession>
<protein>
    <submittedName>
        <fullName evidence="1">DUF736 domain-containing protein</fullName>
    </submittedName>
</protein>
<name>A0ABW1KXK5_9PROT</name>